<feature type="region of interest" description="Disordered" evidence="8">
    <location>
        <begin position="38"/>
        <end position="59"/>
    </location>
</feature>
<organism evidence="10">
    <name type="scientific">Ixodes ricinus</name>
    <name type="common">Common tick</name>
    <name type="synonym">Acarus ricinus</name>
    <dbReference type="NCBI Taxonomy" id="34613"/>
    <lineage>
        <taxon>Eukaryota</taxon>
        <taxon>Metazoa</taxon>
        <taxon>Ecdysozoa</taxon>
        <taxon>Arthropoda</taxon>
        <taxon>Chelicerata</taxon>
        <taxon>Arachnida</taxon>
        <taxon>Acari</taxon>
        <taxon>Parasitiformes</taxon>
        <taxon>Ixodida</taxon>
        <taxon>Ixodoidea</taxon>
        <taxon>Ixodidae</taxon>
        <taxon>Ixodinae</taxon>
        <taxon>Ixodes</taxon>
    </lineage>
</organism>
<name>V5HXJ8_IXORI</name>
<evidence type="ECO:0000256" key="1">
    <source>
        <dbReference type="ARBA" id="ARBA00004216"/>
    </source>
</evidence>
<comment type="subcellular location">
    <subcellularLocation>
        <location evidence="1">Cytoplasm</location>
        <location evidence="1">Myofibril</location>
        <location evidence="1">Sarcomere</location>
        <location evidence="1">Z line</location>
    </subcellularLocation>
    <subcellularLocation>
        <location evidence="2">Nucleus</location>
        <location evidence="2">Cajal body</location>
    </subcellularLocation>
    <subcellularLocation>
        <location evidence="7">Nucleus</location>
        <location evidence="7">Gem</location>
    </subcellularLocation>
</comment>
<evidence type="ECO:0000256" key="5">
    <source>
        <dbReference type="ARBA" id="ARBA00023187"/>
    </source>
</evidence>
<feature type="compositionally biased region" description="Low complexity" evidence="8">
    <location>
        <begin position="46"/>
        <end position="55"/>
    </location>
</feature>
<dbReference type="Gene3D" id="2.30.30.140">
    <property type="match status" value="1"/>
</dbReference>
<evidence type="ECO:0000256" key="4">
    <source>
        <dbReference type="ARBA" id="ARBA00022664"/>
    </source>
</evidence>
<dbReference type="GO" id="GO:0003723">
    <property type="term" value="F:RNA binding"/>
    <property type="evidence" value="ECO:0007669"/>
    <property type="project" value="InterPro"/>
</dbReference>
<reference evidence="10" key="1">
    <citation type="journal article" date="2015" name="Sci. Rep.">
        <title>Tissue- and time-dependent transcription in Ixodes ricinus salivary glands and midguts when blood feeding on the vertebrate host.</title>
        <authorList>
            <person name="Kotsyfakis M."/>
            <person name="Schwarz A."/>
            <person name="Erhart J."/>
            <person name="Ribeiro J.M."/>
        </authorList>
    </citation>
    <scope>NUCLEOTIDE SEQUENCE</scope>
    <source>
        <tissue evidence="10">Salivary gland and midgut</tissue>
    </source>
</reference>
<evidence type="ECO:0000256" key="3">
    <source>
        <dbReference type="ARBA" id="ARBA00005371"/>
    </source>
</evidence>
<evidence type="ECO:0000256" key="6">
    <source>
        <dbReference type="ARBA" id="ARBA00023242"/>
    </source>
</evidence>
<dbReference type="EMBL" id="GANP01005195">
    <property type="protein sequence ID" value="JAB79273.1"/>
    <property type="molecule type" value="mRNA"/>
</dbReference>
<dbReference type="GO" id="GO:0097504">
    <property type="term" value="C:Gemini of Cajal bodies"/>
    <property type="evidence" value="ECO:0007669"/>
    <property type="project" value="UniProtKB-SubCell"/>
</dbReference>
<accession>V5HXJ8</accession>
<dbReference type="InterPro" id="IPR002999">
    <property type="entry name" value="Tudor"/>
</dbReference>
<dbReference type="PANTHER" id="PTHR39267:SF1">
    <property type="entry name" value="SURVIVAL MOTOR NEURON PROTEIN"/>
    <property type="match status" value="1"/>
</dbReference>
<proteinExistence type="evidence at transcript level"/>
<evidence type="ECO:0000259" key="9">
    <source>
        <dbReference type="PROSITE" id="PS50304"/>
    </source>
</evidence>
<dbReference type="SUPFAM" id="SSF63748">
    <property type="entry name" value="Tudor/PWWP/MBT"/>
    <property type="match status" value="1"/>
</dbReference>
<dbReference type="AlphaFoldDB" id="V5HXJ8"/>
<feature type="domain" description="Tudor" evidence="9">
    <location>
        <begin position="59"/>
        <end position="117"/>
    </location>
</feature>
<keyword evidence="5" id="KW-0508">mRNA splicing</keyword>
<dbReference type="Pfam" id="PF20635">
    <property type="entry name" value="SMN_YG-box"/>
    <property type="match status" value="1"/>
</dbReference>
<dbReference type="SMART" id="SM00333">
    <property type="entry name" value="TUDOR"/>
    <property type="match status" value="1"/>
</dbReference>
<dbReference type="InterPro" id="IPR040424">
    <property type="entry name" value="Smn1"/>
</dbReference>
<protein>
    <submittedName>
        <fullName evidence="10">Putative mrna splicing protein smn survival motor neuron</fullName>
    </submittedName>
</protein>
<dbReference type="Pfam" id="PF06003">
    <property type="entry name" value="SMN_Tudor"/>
    <property type="match status" value="1"/>
</dbReference>
<dbReference type="Pfam" id="PF20636">
    <property type="entry name" value="SMN_G2-BD"/>
    <property type="match status" value="1"/>
</dbReference>
<dbReference type="CDD" id="cd22852">
    <property type="entry name" value="SMN_C"/>
    <property type="match status" value="1"/>
</dbReference>
<dbReference type="Gene3D" id="3.40.190.10">
    <property type="entry name" value="Periplasmic binding protein-like II"/>
    <property type="match status" value="1"/>
</dbReference>
<dbReference type="GO" id="GO:0006397">
    <property type="term" value="P:mRNA processing"/>
    <property type="evidence" value="ECO:0007669"/>
    <property type="project" value="UniProtKB-KW"/>
</dbReference>
<sequence>MAKGSVLWRRTEFQDDEIWDDTEMIAAYNRAVSKIKDEISRRSRTSSETQASQSEPPAGWKQGDYCIAVYSGDHLPYEAKIKYLKGKHCTVHYIGYGNEERVLVADLHPSEGRRARLAQRERAESSIHASASSFPPHLPQWDAPQAVSGEPWKRQRRSAFSNTVARIPSIPPPPPPPPFTGDIKDNEALSSMLMSWYMSGYHTGFYQALQQAREEQKTCCHEH</sequence>
<dbReference type="InterPro" id="IPR049481">
    <property type="entry name" value="SMN_G2-BD"/>
</dbReference>
<dbReference type="InterPro" id="IPR010304">
    <property type="entry name" value="SMN_Tudor"/>
</dbReference>
<dbReference type="PROSITE" id="PS50304">
    <property type="entry name" value="TUDOR"/>
    <property type="match status" value="1"/>
</dbReference>
<dbReference type="PANTHER" id="PTHR39267">
    <property type="entry name" value="SURVIVAL MOTOR NEURON-LIKE PROTEIN 1"/>
    <property type="match status" value="1"/>
</dbReference>
<evidence type="ECO:0000256" key="8">
    <source>
        <dbReference type="SAM" id="MobiDB-lite"/>
    </source>
</evidence>
<evidence type="ECO:0000256" key="2">
    <source>
        <dbReference type="ARBA" id="ARBA00004408"/>
    </source>
</evidence>
<keyword evidence="6" id="KW-0539">Nucleus</keyword>
<dbReference type="GO" id="GO:0015030">
    <property type="term" value="C:Cajal body"/>
    <property type="evidence" value="ECO:0007669"/>
    <property type="project" value="UniProtKB-SubCell"/>
</dbReference>
<comment type="similarity">
    <text evidence="3">Belongs to the SMN family.</text>
</comment>
<dbReference type="InterPro" id="IPR047313">
    <property type="entry name" value="SMN_C"/>
</dbReference>
<dbReference type="GO" id="GO:0008380">
    <property type="term" value="P:RNA splicing"/>
    <property type="evidence" value="ECO:0007669"/>
    <property type="project" value="UniProtKB-KW"/>
</dbReference>
<evidence type="ECO:0000313" key="10">
    <source>
        <dbReference type="EMBL" id="JAB79273.1"/>
    </source>
</evidence>
<dbReference type="GO" id="GO:0030018">
    <property type="term" value="C:Z disc"/>
    <property type="evidence" value="ECO:0007669"/>
    <property type="project" value="UniProtKB-SubCell"/>
</dbReference>
<keyword evidence="4" id="KW-0507">mRNA processing</keyword>
<dbReference type="CDD" id="cd22851">
    <property type="entry name" value="SMN_N"/>
    <property type="match status" value="1"/>
</dbReference>
<evidence type="ECO:0000256" key="7">
    <source>
        <dbReference type="ARBA" id="ARBA00034695"/>
    </source>
</evidence>